<accession>A0ABX1B861</accession>
<evidence type="ECO:0000313" key="1">
    <source>
        <dbReference type="EMBL" id="NJP92474.1"/>
    </source>
</evidence>
<dbReference type="EMBL" id="JAATEP010000017">
    <property type="protein sequence ID" value="NJP92474.1"/>
    <property type="molecule type" value="Genomic_DNA"/>
</dbReference>
<proteinExistence type="predicted"/>
<evidence type="ECO:0000313" key="2">
    <source>
        <dbReference type="Proteomes" id="UP000696294"/>
    </source>
</evidence>
<gene>
    <name evidence="1" type="ORF">HCN51_23885</name>
</gene>
<reference evidence="1 2" key="1">
    <citation type="submission" date="2020-03" db="EMBL/GenBank/DDBJ databases">
        <title>WGS of actinomycetes isolated from Thailand.</title>
        <authorList>
            <person name="Thawai C."/>
        </authorList>
    </citation>
    <scope>NUCLEOTIDE SEQUENCE [LARGE SCALE GENOMIC DNA]</scope>
    <source>
        <strain evidence="1 2">FMUSA5-5</strain>
    </source>
</reference>
<organism evidence="1 2">
    <name type="scientific">Nonomuraea composti</name>
    <dbReference type="NCBI Taxonomy" id="2720023"/>
    <lineage>
        <taxon>Bacteria</taxon>
        <taxon>Bacillati</taxon>
        <taxon>Actinomycetota</taxon>
        <taxon>Actinomycetes</taxon>
        <taxon>Streptosporangiales</taxon>
        <taxon>Streptosporangiaceae</taxon>
        <taxon>Nonomuraea</taxon>
    </lineage>
</organism>
<protein>
    <submittedName>
        <fullName evidence="1">Uncharacterized protein</fullName>
    </submittedName>
</protein>
<comment type="caution">
    <text evidence="1">The sequence shown here is derived from an EMBL/GenBank/DDBJ whole genome shotgun (WGS) entry which is preliminary data.</text>
</comment>
<dbReference type="Proteomes" id="UP000696294">
    <property type="component" value="Unassembled WGS sequence"/>
</dbReference>
<keyword evidence="2" id="KW-1185">Reference proteome</keyword>
<dbReference type="RefSeq" id="WP_168011696.1">
    <property type="nucleotide sequence ID" value="NZ_JAATEP010000017.1"/>
</dbReference>
<sequence length="183" mass="19119">MGLVRVPLQDAVGDQGLEPAGRDAQVLSAASTCWSTTPGTAGTAPSRAWTRRGAFRTRAYAHFDDQPATETIEDYRPMLDAVRATMVAQDGKQPGEPVRGARAVDAAVGGADTPRRLVLGGPGYEAVTRELEATLADVRAREQVSRSADHPAARRAGVTRAGAPCRCRAAHRCPGCAASAISA</sequence>
<name>A0ABX1B861_9ACTN</name>